<dbReference type="Pfam" id="PF03466">
    <property type="entry name" value="LysR_substrate"/>
    <property type="match status" value="1"/>
</dbReference>
<gene>
    <name evidence="6" type="ORF">LPC04_19585</name>
</gene>
<keyword evidence="7" id="KW-1185">Reference proteome</keyword>
<dbReference type="SUPFAM" id="SSF53850">
    <property type="entry name" value="Periplasmic binding protein-like II"/>
    <property type="match status" value="1"/>
</dbReference>
<dbReference type="InterPro" id="IPR050389">
    <property type="entry name" value="LysR-type_TF"/>
</dbReference>
<comment type="caution">
    <text evidence="6">The sequence shown here is derived from an EMBL/GenBank/DDBJ whole genome shotgun (WGS) entry which is preliminary data.</text>
</comment>
<reference evidence="6" key="1">
    <citation type="submission" date="2021-11" db="EMBL/GenBank/DDBJ databases">
        <title>BS-T2-15 a new species belonging to the Comamonadaceae family isolated from the soil of a French oak forest.</title>
        <authorList>
            <person name="Mieszkin S."/>
            <person name="Alain K."/>
        </authorList>
    </citation>
    <scope>NUCLEOTIDE SEQUENCE</scope>
    <source>
        <strain evidence="6">BS-T2-15</strain>
    </source>
</reference>
<keyword evidence="4" id="KW-0804">Transcription</keyword>
<dbReference type="InterPro" id="IPR005119">
    <property type="entry name" value="LysR_subst-bd"/>
</dbReference>
<evidence type="ECO:0000313" key="6">
    <source>
        <dbReference type="EMBL" id="MCK9687912.1"/>
    </source>
</evidence>
<evidence type="ECO:0000256" key="1">
    <source>
        <dbReference type="ARBA" id="ARBA00009437"/>
    </source>
</evidence>
<dbReference type="EMBL" id="JAJLJH010000006">
    <property type="protein sequence ID" value="MCK9687912.1"/>
    <property type="molecule type" value="Genomic_DNA"/>
</dbReference>
<feature type="domain" description="HTH lysR-type" evidence="5">
    <location>
        <begin position="12"/>
        <end position="69"/>
    </location>
</feature>
<dbReference type="PANTHER" id="PTHR30118">
    <property type="entry name" value="HTH-TYPE TRANSCRIPTIONAL REGULATOR LEUO-RELATED"/>
    <property type="match status" value="1"/>
</dbReference>
<dbReference type="RefSeq" id="WP_275683955.1">
    <property type="nucleotide sequence ID" value="NZ_JAJLJH010000006.1"/>
</dbReference>
<evidence type="ECO:0000259" key="5">
    <source>
        <dbReference type="PROSITE" id="PS50931"/>
    </source>
</evidence>
<dbReference type="AlphaFoldDB" id="A0A9X1YLF6"/>
<evidence type="ECO:0000256" key="4">
    <source>
        <dbReference type="ARBA" id="ARBA00023163"/>
    </source>
</evidence>
<dbReference type="GO" id="GO:0003677">
    <property type="term" value="F:DNA binding"/>
    <property type="evidence" value="ECO:0007669"/>
    <property type="project" value="UniProtKB-KW"/>
</dbReference>
<dbReference type="Pfam" id="PF00126">
    <property type="entry name" value="HTH_1"/>
    <property type="match status" value="1"/>
</dbReference>
<dbReference type="SUPFAM" id="SSF46785">
    <property type="entry name" value="Winged helix' DNA-binding domain"/>
    <property type="match status" value="1"/>
</dbReference>
<name>A0A9X1YLF6_9BURK</name>
<sequence>MAVEDDARVGELDVKWLRLFEQILETRSVTRSAEALGQSQPTVSIWLGKLRQRLGDPLFVRTAGGMLPTPRAQALAAPVREALRALREIAEPPAAFDPGTSTRPWRICMTDASHATLLPRLLATLRAHAPRAPVTAVRIDDETAAALQSGAADIAVGNVPGLDTGFYQQALFKQDWICLARPGNARIGATLTLRTYREAEHVVTAAGAGIADLEGALARARVERRVMLTLPGFLGLAAIVSASDLVATLPRQIGELLARNAGLRVLACPAPLPSFTVKQHWHARFHQDPANRWLREQVAALLTSDAKPRVRSPRATP</sequence>
<keyword evidence="2" id="KW-0805">Transcription regulation</keyword>
<dbReference type="PANTHER" id="PTHR30118:SF15">
    <property type="entry name" value="TRANSCRIPTIONAL REGULATORY PROTEIN"/>
    <property type="match status" value="1"/>
</dbReference>
<protein>
    <submittedName>
        <fullName evidence="6">LysR family transcriptional regulator</fullName>
    </submittedName>
</protein>
<evidence type="ECO:0000256" key="3">
    <source>
        <dbReference type="ARBA" id="ARBA00023125"/>
    </source>
</evidence>
<dbReference type="PROSITE" id="PS50931">
    <property type="entry name" value="HTH_LYSR"/>
    <property type="match status" value="1"/>
</dbReference>
<dbReference type="PRINTS" id="PR00039">
    <property type="entry name" value="HTHLYSR"/>
</dbReference>
<evidence type="ECO:0000313" key="7">
    <source>
        <dbReference type="Proteomes" id="UP001139353"/>
    </source>
</evidence>
<keyword evidence="3" id="KW-0238">DNA-binding</keyword>
<dbReference type="Gene3D" id="3.40.190.10">
    <property type="entry name" value="Periplasmic binding protein-like II"/>
    <property type="match status" value="2"/>
</dbReference>
<dbReference type="Proteomes" id="UP001139353">
    <property type="component" value="Unassembled WGS sequence"/>
</dbReference>
<dbReference type="GO" id="GO:0003700">
    <property type="term" value="F:DNA-binding transcription factor activity"/>
    <property type="evidence" value="ECO:0007669"/>
    <property type="project" value="InterPro"/>
</dbReference>
<organism evidence="6 7">
    <name type="scientific">Scleromatobacter humisilvae</name>
    <dbReference type="NCBI Taxonomy" id="2897159"/>
    <lineage>
        <taxon>Bacteria</taxon>
        <taxon>Pseudomonadati</taxon>
        <taxon>Pseudomonadota</taxon>
        <taxon>Betaproteobacteria</taxon>
        <taxon>Burkholderiales</taxon>
        <taxon>Sphaerotilaceae</taxon>
        <taxon>Scleromatobacter</taxon>
    </lineage>
</organism>
<dbReference type="CDD" id="cd08459">
    <property type="entry name" value="PBP2_DntR_NahR_LinR_like"/>
    <property type="match status" value="1"/>
</dbReference>
<dbReference type="InterPro" id="IPR036388">
    <property type="entry name" value="WH-like_DNA-bd_sf"/>
</dbReference>
<accession>A0A9X1YLF6</accession>
<dbReference type="InterPro" id="IPR036390">
    <property type="entry name" value="WH_DNA-bd_sf"/>
</dbReference>
<proteinExistence type="inferred from homology"/>
<evidence type="ECO:0000256" key="2">
    <source>
        <dbReference type="ARBA" id="ARBA00023015"/>
    </source>
</evidence>
<dbReference type="Gene3D" id="1.10.10.10">
    <property type="entry name" value="Winged helix-like DNA-binding domain superfamily/Winged helix DNA-binding domain"/>
    <property type="match status" value="1"/>
</dbReference>
<dbReference type="InterPro" id="IPR000847">
    <property type="entry name" value="LysR_HTH_N"/>
</dbReference>
<comment type="similarity">
    <text evidence="1">Belongs to the LysR transcriptional regulatory family.</text>
</comment>